<dbReference type="PROSITE" id="PS51671">
    <property type="entry name" value="ACT"/>
    <property type="match status" value="1"/>
</dbReference>
<feature type="domain" description="ACT" evidence="13">
    <location>
        <begin position="331"/>
        <end position="405"/>
    </location>
</feature>
<evidence type="ECO:0000256" key="9">
    <source>
        <dbReference type="ARBA" id="ARBA00022533"/>
    </source>
</evidence>
<organism evidence="14 15">
    <name type="scientific">Anaeroselena agilis</name>
    <dbReference type="NCBI Taxonomy" id="3063788"/>
    <lineage>
        <taxon>Bacteria</taxon>
        <taxon>Bacillati</taxon>
        <taxon>Bacillota</taxon>
        <taxon>Negativicutes</taxon>
        <taxon>Acetonemataceae</taxon>
        <taxon>Anaeroselena</taxon>
    </lineage>
</organism>
<evidence type="ECO:0000256" key="6">
    <source>
        <dbReference type="ARBA" id="ARBA00011447"/>
    </source>
</evidence>
<protein>
    <recommendedName>
        <fullName evidence="8">L-threonine dehydratase catabolic TdcB</fullName>
        <ecNumber evidence="7">4.3.1.19</ecNumber>
    </recommendedName>
</protein>
<dbReference type="NCBIfam" id="TIGR01127">
    <property type="entry name" value="ilvA_1Cterm"/>
    <property type="match status" value="1"/>
</dbReference>
<proteinExistence type="inferred from homology"/>
<evidence type="ECO:0000313" key="15">
    <source>
        <dbReference type="Proteomes" id="UP001254848"/>
    </source>
</evidence>
<evidence type="ECO:0000256" key="8">
    <source>
        <dbReference type="ARBA" id="ARBA00022248"/>
    </source>
</evidence>
<dbReference type="SUPFAM" id="SSF55021">
    <property type="entry name" value="ACT-like"/>
    <property type="match status" value="1"/>
</dbReference>
<comment type="pathway">
    <text evidence="4">Amino-acid degradation; L-threonine degradation via propanoate pathway; propanoate from L-threonine: step 1/4.</text>
</comment>
<keyword evidence="9" id="KW-0021">Allosteric enzyme</keyword>
<evidence type="ECO:0000256" key="12">
    <source>
        <dbReference type="ARBA" id="ARBA00023239"/>
    </source>
</evidence>
<dbReference type="SUPFAM" id="SSF53686">
    <property type="entry name" value="Tryptophan synthase beta subunit-like PLP-dependent enzymes"/>
    <property type="match status" value="1"/>
</dbReference>
<dbReference type="InterPro" id="IPR036052">
    <property type="entry name" value="TrpB-like_PALP_sf"/>
</dbReference>
<keyword evidence="15" id="KW-1185">Reference proteome</keyword>
<sequence length="405" mass="42701">MVGPIGVRLKDIQEALAALQGVVHATPLDRSRTFSAMAGCDAYLKLENMQKTGSFKIRGAYNKIRTLNAAERAHGVIAASAGNHAQGVASAASMAGAKATIVMPEAAPLAKIIATRGYGAEVVLSGTVYDEAYERALELQQAGGQTFIHAFNDNAVIAGQGTVGLEILRELEDVSSIVVPVGGGGLISGIALAVKETAPHVKVYGVQAQGAPAMYMSKRSHALKTVPDAVTMADGIAVKVPGDLTFAIIDKYVDDIFVIDDEAIASTILMLLERAKLMVEGAGAVSLAALLHGKVPAQGKVVSVISGGNIDVNMISRIIERGLVKAGRRVKISTMVVDRPGALHRLLSVIAALRANVIHIYHDRVERNVPIGQSIVEVGLETRDTLHTEEILSTLRKEGYNVEVL</sequence>
<comment type="pathway">
    <text evidence="3">Amino-acid biosynthesis; L-isoleucine biosynthesis; 2-oxobutanoate from L-threonine: step 1/1.</text>
</comment>
<dbReference type="InterPro" id="IPR045865">
    <property type="entry name" value="ACT-like_dom_sf"/>
</dbReference>
<evidence type="ECO:0000256" key="4">
    <source>
        <dbReference type="ARBA" id="ARBA00004958"/>
    </source>
</evidence>
<dbReference type="Pfam" id="PF00291">
    <property type="entry name" value="PALP"/>
    <property type="match status" value="1"/>
</dbReference>
<dbReference type="RefSeq" id="WP_413782156.1">
    <property type="nucleotide sequence ID" value="NZ_JAUOZS010000001.1"/>
</dbReference>
<evidence type="ECO:0000256" key="11">
    <source>
        <dbReference type="ARBA" id="ARBA00022898"/>
    </source>
</evidence>
<dbReference type="InterPro" id="IPR000634">
    <property type="entry name" value="Ser/Thr_deHydtase_PyrdxlP-BS"/>
</dbReference>
<dbReference type="Pfam" id="PF01842">
    <property type="entry name" value="ACT"/>
    <property type="match status" value="1"/>
</dbReference>
<evidence type="ECO:0000256" key="5">
    <source>
        <dbReference type="ARBA" id="ARBA00010869"/>
    </source>
</evidence>
<accession>A0ABU3P5B2</accession>
<dbReference type="GO" id="GO:0004794">
    <property type="term" value="F:threonine deaminase activity"/>
    <property type="evidence" value="ECO:0007669"/>
    <property type="project" value="UniProtKB-EC"/>
</dbReference>
<dbReference type="PROSITE" id="PS00165">
    <property type="entry name" value="DEHYDRATASE_SER_THR"/>
    <property type="match status" value="1"/>
</dbReference>
<reference evidence="14 15" key="1">
    <citation type="submission" date="2023-07" db="EMBL/GenBank/DDBJ databases">
        <title>The novel representative of Negativicutes class, Anaeroselena agilis gen. nov. sp. nov.</title>
        <authorList>
            <person name="Prokofeva M.I."/>
            <person name="Elcheninov A.G."/>
            <person name="Klyukina A."/>
            <person name="Kublanov I.V."/>
            <person name="Frolov E.N."/>
            <person name="Podosokorskaya O.A."/>
        </authorList>
    </citation>
    <scope>NUCLEOTIDE SEQUENCE [LARGE SCALE GENOMIC DNA]</scope>
    <source>
        <strain evidence="14 15">4137-cl</strain>
    </source>
</reference>
<comment type="catalytic activity">
    <reaction evidence="1">
        <text>L-threonine = 2-oxobutanoate + NH4(+)</text>
        <dbReference type="Rhea" id="RHEA:22108"/>
        <dbReference type="ChEBI" id="CHEBI:16763"/>
        <dbReference type="ChEBI" id="CHEBI:28938"/>
        <dbReference type="ChEBI" id="CHEBI:57926"/>
        <dbReference type="EC" id="4.3.1.19"/>
    </reaction>
</comment>
<evidence type="ECO:0000313" key="14">
    <source>
        <dbReference type="EMBL" id="MDT8903708.1"/>
    </source>
</evidence>
<evidence type="ECO:0000259" key="13">
    <source>
        <dbReference type="PROSITE" id="PS51671"/>
    </source>
</evidence>
<dbReference type="PANTHER" id="PTHR48078:SF6">
    <property type="entry name" value="L-THREONINE DEHYDRATASE CATABOLIC TDCB"/>
    <property type="match status" value="1"/>
</dbReference>
<comment type="caution">
    <text evidence="14">The sequence shown here is derived from an EMBL/GenBank/DDBJ whole genome shotgun (WGS) entry which is preliminary data.</text>
</comment>
<comment type="subunit">
    <text evidence="6">In the native structure, TdcB is in a dimeric form, whereas in the TdcB-AMP complex, it exists in a tetrameric form (dimer of dimers).</text>
</comment>
<dbReference type="Proteomes" id="UP001254848">
    <property type="component" value="Unassembled WGS sequence"/>
</dbReference>
<keyword evidence="12 14" id="KW-0456">Lyase</keyword>
<dbReference type="CDD" id="cd04886">
    <property type="entry name" value="ACT_ThrD-II-like"/>
    <property type="match status" value="1"/>
</dbReference>
<evidence type="ECO:0000256" key="2">
    <source>
        <dbReference type="ARBA" id="ARBA00001933"/>
    </source>
</evidence>
<dbReference type="InterPro" id="IPR044561">
    <property type="entry name" value="ACT_ThrD-II-like"/>
</dbReference>
<dbReference type="PANTHER" id="PTHR48078">
    <property type="entry name" value="THREONINE DEHYDRATASE, MITOCHONDRIAL-RELATED"/>
    <property type="match status" value="1"/>
</dbReference>
<dbReference type="InterPro" id="IPR002912">
    <property type="entry name" value="ACT_dom"/>
</dbReference>
<dbReference type="EC" id="4.3.1.19" evidence="7"/>
<evidence type="ECO:0000256" key="1">
    <source>
        <dbReference type="ARBA" id="ARBA00001274"/>
    </source>
</evidence>
<dbReference type="CDD" id="cd01562">
    <property type="entry name" value="Thr-dehyd"/>
    <property type="match status" value="1"/>
</dbReference>
<dbReference type="InterPro" id="IPR001926">
    <property type="entry name" value="TrpB-like_PALP"/>
</dbReference>
<evidence type="ECO:0000256" key="3">
    <source>
        <dbReference type="ARBA" id="ARBA00004810"/>
    </source>
</evidence>
<comment type="similarity">
    <text evidence="5">Belongs to the serine/threonine dehydratase family.</text>
</comment>
<dbReference type="EMBL" id="JAUOZS010000001">
    <property type="protein sequence ID" value="MDT8903708.1"/>
    <property type="molecule type" value="Genomic_DNA"/>
</dbReference>
<gene>
    <name evidence="14" type="primary">ilvA</name>
    <name evidence="14" type="ORF">Q4T40_20970</name>
</gene>
<keyword evidence="10" id="KW-0412">Isoleucine biosynthesis</keyword>
<dbReference type="Gene3D" id="3.40.50.1100">
    <property type="match status" value="2"/>
</dbReference>
<evidence type="ECO:0000256" key="7">
    <source>
        <dbReference type="ARBA" id="ARBA00012096"/>
    </source>
</evidence>
<evidence type="ECO:0000256" key="10">
    <source>
        <dbReference type="ARBA" id="ARBA00022624"/>
    </source>
</evidence>
<dbReference type="InterPro" id="IPR050147">
    <property type="entry name" value="Ser/Thr_Dehydratase"/>
</dbReference>
<keyword evidence="10" id="KW-0028">Amino-acid biosynthesis</keyword>
<keyword evidence="10" id="KW-0100">Branched-chain amino acid biosynthesis</keyword>
<dbReference type="InterPro" id="IPR005789">
    <property type="entry name" value="Thr_deHydtase_catblc"/>
</dbReference>
<comment type="cofactor">
    <cofactor evidence="2">
        <name>pyridoxal 5'-phosphate</name>
        <dbReference type="ChEBI" id="CHEBI:597326"/>
    </cofactor>
</comment>
<keyword evidence="11" id="KW-0663">Pyridoxal phosphate</keyword>
<name>A0ABU3P5B2_9FIRM</name>